<name>A0A7J6RJZ9_PEROL</name>
<dbReference type="Proteomes" id="UP000553632">
    <property type="component" value="Unassembled WGS sequence"/>
</dbReference>
<dbReference type="InterPro" id="IPR013525">
    <property type="entry name" value="ABC2_TM"/>
</dbReference>
<evidence type="ECO:0000256" key="6">
    <source>
        <dbReference type="ARBA" id="ARBA00022840"/>
    </source>
</evidence>
<dbReference type="InterPro" id="IPR027417">
    <property type="entry name" value="P-loop_NTPase"/>
</dbReference>
<protein>
    <recommendedName>
        <fullName evidence="17">(ABC) transporter</fullName>
    </recommendedName>
</protein>
<dbReference type="OMA" id="WANEFAY"/>
<dbReference type="Gene3D" id="3.10.120.10">
    <property type="entry name" value="Cytochrome b5-like heme/steroid binding domain"/>
    <property type="match status" value="1"/>
</dbReference>
<keyword evidence="15" id="KW-1185">Reference proteome</keyword>
<evidence type="ECO:0000259" key="12">
    <source>
        <dbReference type="PROSITE" id="PS50893"/>
    </source>
</evidence>
<dbReference type="PROSITE" id="PS50255">
    <property type="entry name" value="CYTOCHROME_B5_2"/>
    <property type="match status" value="1"/>
</dbReference>
<feature type="non-terminal residue" evidence="13">
    <location>
        <position position="1696"/>
    </location>
</feature>
<keyword evidence="6" id="KW-0067">ATP-binding</keyword>
<feature type="transmembrane region" description="Helical" evidence="10">
    <location>
        <begin position="1130"/>
        <end position="1147"/>
    </location>
</feature>
<feature type="transmembrane region" description="Helical" evidence="10">
    <location>
        <begin position="247"/>
        <end position="270"/>
    </location>
</feature>
<dbReference type="InterPro" id="IPR001199">
    <property type="entry name" value="Cyt_B5-like_heme/steroid-bd"/>
</dbReference>
<dbReference type="GO" id="GO:0005524">
    <property type="term" value="F:ATP binding"/>
    <property type="evidence" value="ECO:0007669"/>
    <property type="project" value="UniProtKB-KW"/>
</dbReference>
<dbReference type="GO" id="GO:0140359">
    <property type="term" value="F:ABC-type transporter activity"/>
    <property type="evidence" value="ECO:0007669"/>
    <property type="project" value="InterPro"/>
</dbReference>
<accession>A0A7J6RJZ9</accession>
<keyword evidence="3 10" id="KW-0812">Transmembrane</keyword>
<evidence type="ECO:0000256" key="7">
    <source>
        <dbReference type="ARBA" id="ARBA00022989"/>
    </source>
</evidence>
<dbReference type="Proteomes" id="UP000574390">
    <property type="component" value="Unassembled WGS sequence"/>
</dbReference>
<sequence>RLHARLDRIRGKSSTLAHIGRQALFFFSLPNLGGNSDIQKYTDQPVYQKPFSAEEVLAPRRFLDSPVYPGNSQIPYSASWIPFTWESQDQRIWWAPNTDGEVSDIIQISARVNGIKPAELRGFATESDLRQAYAKAPPASFLAGIVFDPIARPTNIRYKILVNGTYAPNTETEKQIVKPDDTSHALILDYGKYIDTGFVAIQNMIDNAILRRFTTNSTSVKISPLGAVQSFPRPTVQAAEAEWVFKWLPGWCVNISILFWFTAIVTKMVYDKEYEYYRYFLILKVSKLSYWSHWVALYSAISVIISLAFTGVLYLDRVLVLSSWTLIWVHYLIFLWQLVVVAIVAAALTRSVQSAGTVGLSCTFIISAVYIALILGGGVQHLSALKTALSMIPWFASMRGGELMAEFDLRGQKIGLTWSNAWANEFAYLLIAQACGIILFLLISVRLLSSRRLLRRKPIHAGEADGSLTGTGAPPVLEEASLKSPAIRINSLTKRFRRNDKSILTAVNHLSFEVDRGEILGLLGHNVAGKTTLIRMLCGEFVPDSGSVEFVGADGGVDADPTLGVCLQQDILFSELSARDHLQIFAGLRGSTVPDDAQVRDMMSSVGLDNTGLDERVSTYSGGMQRKLSLAISLLGNPDYLLLDEPSAGMDPYSRRSLWDVVLRLAHTEGKTIIMTTHFMDEADMLSDRIAIMGEGRLLACGTSLFLKHNIDRLAPAGNTSFTPGYTITATCASKEVKNEAMRKIRTIIPDVESANVNKEEEISINLPMGSEELYASVLDVVNATEAPDVAIGLTSLEDVFLATSHEEEENDDAVAPGDLATVARAFAPPDVRGIWSAPVDDKDPSRPQADLGSIFYLARLAATVDFRVGRVFIFTSVLPIVFIIVGFLLSYLLESQGSLVSPPSLSLLPSTVTLGSESPAYLEGAAFNSAALGWPLKLTNSLPSGGELLARYEPNATLQYDSSIVSSLPLAISAVTNSTLYASNPSAPPISVAVTNAPLPYVKGYLVDITQLLVPMLTMLGFVPFAYVVIPIVFWRADHITTQLKFMGMSVRQQYLAFFVQRFLFGFIPSFAVLLIAAGGFGSDLLGSGGRWLAYILLVITTFLALIPFAMTLAPLFKSGRQVADSFPLMWNCLSIIPYIIVWLMTGNSSESVRRAGEIIGDVMTLIPTLSYQRGAQKLLSLQFVVDRASRSEGTPVEWSDTFDPNNGVLTPILVNVGVIIITTAIVWYQTRDKMSREMRKYNNFNYNDATSDKAPVAEDLMEEAVRADTILEGISVRTMLLRGLANLYNCKVQNLTKIYPGKEKAAVKGLNIGVAPSEVLVLLGPNGAGKTTTMRMLTGEEIPTNGVIKLGDVEDFELAQSGRLDFNNLYTKQTCGYCPQADALFPELTVKEHLELASVLKGLKIRSSQRDHVDSIASGLGLGQHVNTRSGRLSGGNRRKLSLGLAIIGNPRVLFLDEVTTGMDPAARRLVWAALRDGEDDDRPAMLMSTHYMDEATALSTRIGIMINGEMRVVGGYCHQRLFRFSRAISIEASLAKGYSASNLADALGHALGVADVTVVEDFNGLVNLKVPLCNNWTPTQQIAEVFRIMEGSLKRACGVIYYNISLQDLEQIFIQLKSYTAAEVATHNAEGDCWVIIGDEVYDVTEFLPDHPGGKKAILLFAGKDATEEFDMLHERRVIKKYAPKAHKGKLAK</sequence>
<feature type="transmembrane region" description="Helical" evidence="10">
    <location>
        <begin position="1093"/>
        <end position="1118"/>
    </location>
</feature>
<dbReference type="GO" id="GO:0020037">
    <property type="term" value="F:heme binding"/>
    <property type="evidence" value="ECO:0007669"/>
    <property type="project" value="InterPro"/>
</dbReference>
<dbReference type="GO" id="GO:0046872">
    <property type="term" value="F:metal ion binding"/>
    <property type="evidence" value="ECO:0007669"/>
    <property type="project" value="UniProtKB-KW"/>
</dbReference>
<comment type="caution">
    <text evidence="13">The sequence shown here is derived from an EMBL/GenBank/DDBJ whole genome shotgun (WGS) entry which is preliminary data.</text>
</comment>
<keyword evidence="2" id="KW-0349">Heme</keyword>
<feature type="transmembrane region" description="Helical" evidence="10">
    <location>
        <begin position="291"/>
        <end position="315"/>
    </location>
</feature>
<dbReference type="EMBL" id="JABANO010017856">
    <property type="protein sequence ID" value="KAF4732742.1"/>
    <property type="molecule type" value="Genomic_DNA"/>
</dbReference>
<organism evidence="13 16">
    <name type="scientific">Perkinsus olseni</name>
    <name type="common">Perkinsus atlanticus</name>
    <dbReference type="NCBI Taxonomy" id="32597"/>
    <lineage>
        <taxon>Eukaryota</taxon>
        <taxon>Sar</taxon>
        <taxon>Alveolata</taxon>
        <taxon>Perkinsozoa</taxon>
        <taxon>Perkinsea</taxon>
        <taxon>Perkinsida</taxon>
        <taxon>Perkinsidae</taxon>
        <taxon>Perkinsus</taxon>
    </lineage>
</organism>
<dbReference type="Pfam" id="PF12698">
    <property type="entry name" value="ABC2_membrane_3"/>
    <property type="match status" value="1"/>
</dbReference>
<evidence type="ECO:0000313" key="15">
    <source>
        <dbReference type="Proteomes" id="UP000553632"/>
    </source>
</evidence>
<evidence type="ECO:0008006" key="17">
    <source>
        <dbReference type="Google" id="ProtNLM"/>
    </source>
</evidence>
<dbReference type="InterPro" id="IPR026082">
    <property type="entry name" value="ABCA"/>
</dbReference>
<evidence type="ECO:0000313" key="13">
    <source>
        <dbReference type="EMBL" id="KAF4720532.1"/>
    </source>
</evidence>
<feature type="transmembrane region" description="Helical" evidence="10">
    <location>
        <begin position="355"/>
        <end position="375"/>
    </location>
</feature>
<dbReference type="PRINTS" id="PR00363">
    <property type="entry name" value="CYTOCHROMEB5"/>
</dbReference>
<dbReference type="EMBL" id="JABANM010021858">
    <property type="protein sequence ID" value="KAF4720532.1"/>
    <property type="molecule type" value="Genomic_DNA"/>
</dbReference>
<dbReference type="Gene3D" id="3.40.50.300">
    <property type="entry name" value="P-loop containing nucleotide triphosphate hydrolases"/>
    <property type="match status" value="2"/>
</dbReference>
<dbReference type="SMART" id="SM00382">
    <property type="entry name" value="AAA"/>
    <property type="match status" value="2"/>
</dbReference>
<keyword evidence="7 10" id="KW-1133">Transmembrane helix</keyword>
<feature type="domain" description="Cytochrome b5 heme-binding" evidence="11">
    <location>
        <begin position="1619"/>
        <end position="1695"/>
    </location>
</feature>
<evidence type="ECO:0000256" key="2">
    <source>
        <dbReference type="ARBA" id="ARBA00022617"/>
    </source>
</evidence>
<dbReference type="SMART" id="SM01117">
    <property type="entry name" value="Cyt-b5"/>
    <property type="match status" value="1"/>
</dbReference>
<comment type="subcellular location">
    <subcellularLocation>
        <location evidence="1">Membrane</location>
        <topology evidence="1">Multi-pass membrane protein</topology>
    </subcellularLocation>
</comment>
<dbReference type="PANTHER" id="PTHR19229">
    <property type="entry name" value="ATP-BINDING CASSETTE TRANSPORTER SUBFAMILY A ABCA"/>
    <property type="match status" value="1"/>
</dbReference>
<reference evidence="15 16" key="1">
    <citation type="submission" date="2020-04" db="EMBL/GenBank/DDBJ databases">
        <title>Perkinsus olseni comparative genomics.</title>
        <authorList>
            <person name="Bogema D.R."/>
        </authorList>
    </citation>
    <scope>NUCLEOTIDE SEQUENCE [LARGE SCALE GENOMIC DNA]</scope>
    <source>
        <strain evidence="13">ATCC PRA-205</strain>
        <strain evidence="14 15">ATCC PRA-207</strain>
    </source>
</reference>
<dbReference type="InterPro" id="IPR018506">
    <property type="entry name" value="Cyt_B5_heme-BS"/>
</dbReference>
<evidence type="ECO:0000256" key="3">
    <source>
        <dbReference type="ARBA" id="ARBA00022692"/>
    </source>
</evidence>
<dbReference type="InterPro" id="IPR003593">
    <property type="entry name" value="AAA+_ATPase"/>
</dbReference>
<evidence type="ECO:0000259" key="11">
    <source>
        <dbReference type="PROSITE" id="PS50255"/>
    </source>
</evidence>
<dbReference type="CDD" id="cd03263">
    <property type="entry name" value="ABC_subfamily_A"/>
    <property type="match status" value="2"/>
</dbReference>
<evidence type="ECO:0000313" key="14">
    <source>
        <dbReference type="EMBL" id="KAF4732742.1"/>
    </source>
</evidence>
<evidence type="ECO:0000313" key="16">
    <source>
        <dbReference type="Proteomes" id="UP000574390"/>
    </source>
</evidence>
<evidence type="ECO:0000256" key="8">
    <source>
        <dbReference type="ARBA" id="ARBA00023004"/>
    </source>
</evidence>
<dbReference type="PROSITE" id="PS50893">
    <property type="entry name" value="ABC_TRANSPORTER_2"/>
    <property type="match status" value="2"/>
</dbReference>
<keyword evidence="9 10" id="KW-0472">Membrane</keyword>
<dbReference type="PANTHER" id="PTHR19229:SF250">
    <property type="entry name" value="ABC TRANSPORTER DOMAIN-CONTAINING PROTEIN-RELATED"/>
    <property type="match status" value="1"/>
</dbReference>
<evidence type="ECO:0000256" key="5">
    <source>
        <dbReference type="ARBA" id="ARBA00022741"/>
    </source>
</evidence>
<feature type="transmembrane region" description="Helical" evidence="10">
    <location>
        <begin position="1056"/>
        <end position="1081"/>
    </location>
</feature>
<dbReference type="GO" id="GO:0016887">
    <property type="term" value="F:ATP hydrolysis activity"/>
    <property type="evidence" value="ECO:0007669"/>
    <property type="project" value="InterPro"/>
</dbReference>
<dbReference type="SUPFAM" id="SSF55856">
    <property type="entry name" value="Cytochrome b5-like heme/steroid binding domain"/>
    <property type="match status" value="1"/>
</dbReference>
<dbReference type="Pfam" id="PF00005">
    <property type="entry name" value="ABC_tran"/>
    <property type="match status" value="2"/>
</dbReference>
<dbReference type="PROSITE" id="PS00191">
    <property type="entry name" value="CYTOCHROME_B5_1"/>
    <property type="match status" value="1"/>
</dbReference>
<gene>
    <name evidence="13" type="ORF">FOZ62_017343</name>
    <name evidence="14" type="ORF">FOZ63_030957</name>
</gene>
<dbReference type="InterPro" id="IPR003439">
    <property type="entry name" value="ABC_transporter-like_ATP-bd"/>
</dbReference>
<feature type="transmembrane region" description="Helical" evidence="10">
    <location>
        <begin position="1013"/>
        <end position="1035"/>
    </location>
</feature>
<dbReference type="InterPro" id="IPR036400">
    <property type="entry name" value="Cyt_B5-like_heme/steroid_sf"/>
</dbReference>
<evidence type="ECO:0000256" key="1">
    <source>
        <dbReference type="ARBA" id="ARBA00004141"/>
    </source>
</evidence>
<keyword evidence="4" id="KW-0479">Metal-binding</keyword>
<keyword evidence="5" id="KW-0547">Nucleotide-binding</keyword>
<feature type="domain" description="ABC transporter" evidence="12">
    <location>
        <begin position="487"/>
        <end position="720"/>
    </location>
</feature>
<feature type="transmembrane region" description="Helical" evidence="10">
    <location>
        <begin position="327"/>
        <end position="348"/>
    </location>
</feature>
<feature type="transmembrane region" description="Helical" evidence="10">
    <location>
        <begin position="426"/>
        <end position="448"/>
    </location>
</feature>
<proteinExistence type="predicted"/>
<feature type="transmembrane region" description="Helical" evidence="10">
    <location>
        <begin position="872"/>
        <end position="894"/>
    </location>
</feature>
<dbReference type="Pfam" id="PF00173">
    <property type="entry name" value="Cyt-b5"/>
    <property type="match status" value="1"/>
</dbReference>
<feature type="transmembrane region" description="Helical" evidence="10">
    <location>
        <begin position="1210"/>
        <end position="1230"/>
    </location>
</feature>
<evidence type="ECO:0000256" key="10">
    <source>
        <dbReference type="SAM" id="Phobius"/>
    </source>
</evidence>
<dbReference type="PROSITE" id="PS00211">
    <property type="entry name" value="ABC_TRANSPORTER_1"/>
    <property type="match status" value="2"/>
</dbReference>
<dbReference type="SUPFAM" id="SSF52540">
    <property type="entry name" value="P-loop containing nucleoside triphosphate hydrolases"/>
    <property type="match status" value="2"/>
</dbReference>
<evidence type="ECO:0000256" key="9">
    <source>
        <dbReference type="ARBA" id="ARBA00023136"/>
    </source>
</evidence>
<evidence type="ECO:0000256" key="4">
    <source>
        <dbReference type="ARBA" id="ARBA00022723"/>
    </source>
</evidence>
<feature type="domain" description="ABC transporter" evidence="12">
    <location>
        <begin position="1292"/>
        <end position="1535"/>
    </location>
</feature>
<dbReference type="GO" id="GO:0016020">
    <property type="term" value="C:membrane"/>
    <property type="evidence" value="ECO:0007669"/>
    <property type="project" value="UniProtKB-SubCell"/>
</dbReference>
<dbReference type="InterPro" id="IPR017871">
    <property type="entry name" value="ABC_transporter-like_CS"/>
</dbReference>
<keyword evidence="8" id="KW-0408">Iron</keyword>